<dbReference type="EMBL" id="JAHDYR010000009">
    <property type="protein sequence ID" value="KAG9395601.1"/>
    <property type="molecule type" value="Genomic_DNA"/>
</dbReference>
<comment type="caution">
    <text evidence="1">The sequence shown here is derived from an EMBL/GenBank/DDBJ whole genome shotgun (WGS) entry which is preliminary data.</text>
</comment>
<evidence type="ECO:0000313" key="2">
    <source>
        <dbReference type="Proteomes" id="UP000717585"/>
    </source>
</evidence>
<name>A0A8J6BZJ7_9EUKA</name>
<dbReference type="AlphaFoldDB" id="A0A8J6BZJ7"/>
<gene>
    <name evidence="1" type="ORF">J8273_2796</name>
</gene>
<protein>
    <submittedName>
        <fullName evidence="1">Uncharacterized protein</fullName>
    </submittedName>
</protein>
<keyword evidence="2" id="KW-1185">Reference proteome</keyword>
<evidence type="ECO:0000313" key="1">
    <source>
        <dbReference type="EMBL" id="KAG9395601.1"/>
    </source>
</evidence>
<organism evidence="1 2">
    <name type="scientific">Carpediemonas membranifera</name>
    <dbReference type="NCBI Taxonomy" id="201153"/>
    <lineage>
        <taxon>Eukaryota</taxon>
        <taxon>Metamonada</taxon>
        <taxon>Carpediemonas-like organisms</taxon>
        <taxon>Carpediemonas</taxon>
    </lineage>
</organism>
<accession>A0A8J6BZJ7</accession>
<dbReference type="Proteomes" id="UP000717585">
    <property type="component" value="Unassembled WGS sequence"/>
</dbReference>
<reference evidence="1" key="1">
    <citation type="submission" date="2021-05" db="EMBL/GenBank/DDBJ databases">
        <title>A free-living protist that lacks canonical eukaryotic 1 DNA replication and segregation systems.</title>
        <authorList>
            <person name="Salas-Leiva D.E."/>
            <person name="Tromer E.C."/>
            <person name="Curtis B.A."/>
            <person name="Jerlstrom-Hultqvist J."/>
            <person name="Kolisko M."/>
            <person name="Yi Z."/>
            <person name="Salas-Leiva J.S."/>
            <person name="Gallot-Lavallee L."/>
            <person name="Kops G.J.P.L."/>
            <person name="Archibald J.M."/>
            <person name="Simpson A.G.B."/>
            <person name="Roger A.J."/>
        </authorList>
    </citation>
    <scope>NUCLEOTIDE SEQUENCE</scope>
    <source>
        <strain evidence="1">BICM</strain>
    </source>
</reference>
<proteinExistence type="predicted"/>
<sequence>MNEETPQRTHFVTPIRYQIIDKDSGFCLVDSKSEEMDAQPADAFNNLIQVFTQFSSTMTKTIDIDFVTFAPTQKKKSHRVASASVVQFYSNELAKSLRRPRSSRGRNNADNSGQIMYLANCYAYLNVKKNSIRWKKGPNDSATAAESMMCLVVAALFPVRVKEAGRATVDATLEAFKTFLFDTTFKAAPRNAYSLAGIKNLMTEVEQRTVGDKPDYEGDQALSTARNKLQTEFLRGIALKPAPPAKKVATAVDADKVALHTIMVVNGAGLTLFNKPFAREVDDKVGPLLVAMMTFSQQVLGMTASFFRLSDTSVAVYQRDRTISIVSHDTRVSKTLGTLIARRVSDKFIEDYGRTLNAGGTIQKTEFAAFQYELVNTMRQCLEPVLDQFNAFLRDSFSDSEAFLVLEDDRVLPVTVDGLNVILIRTLYSRAHDMAEPLHATPRDMVMGDQDYVMLTRTVGRVVLAVSAYVPTKDKEAAVFEEFDRVALLVRHVYELIG</sequence>